<evidence type="ECO:0000256" key="2">
    <source>
        <dbReference type="ARBA" id="ARBA00022618"/>
    </source>
</evidence>
<dbReference type="Pfam" id="PF04472">
    <property type="entry name" value="SepF"/>
    <property type="match status" value="1"/>
</dbReference>
<feature type="region of interest" description="Disordered" evidence="7">
    <location>
        <begin position="1"/>
        <end position="112"/>
    </location>
</feature>
<dbReference type="Gene3D" id="3.30.110.150">
    <property type="entry name" value="SepF-like protein"/>
    <property type="match status" value="1"/>
</dbReference>
<reference evidence="9" key="1">
    <citation type="submission" date="2015-08" db="EMBL/GenBank/DDBJ databases">
        <title>Complete genome sequence of Rothia mucilaginosa strain NUM-Rm6536.</title>
        <authorList>
            <person name="Nambu T."/>
        </authorList>
    </citation>
    <scope>NUCLEOTIDE SEQUENCE [LARGE SCALE GENOMIC DNA]</scope>
    <source>
        <strain evidence="9">NUM-Rm6536</strain>
    </source>
</reference>
<dbReference type="GO" id="GO:0005737">
    <property type="term" value="C:cytoplasm"/>
    <property type="evidence" value="ECO:0007669"/>
    <property type="project" value="UniProtKB-SubCell"/>
</dbReference>
<evidence type="ECO:0000256" key="4">
    <source>
        <dbReference type="ARBA" id="ARBA00023306"/>
    </source>
</evidence>
<feature type="compositionally biased region" description="Low complexity" evidence="7">
    <location>
        <begin position="39"/>
        <end position="48"/>
    </location>
</feature>
<dbReference type="EMBL" id="AP014938">
    <property type="protein sequence ID" value="BAS19420.1"/>
    <property type="molecule type" value="Genomic_DNA"/>
</dbReference>
<dbReference type="PANTHER" id="PTHR35798:SF1">
    <property type="entry name" value="CELL DIVISION PROTEIN SEPF"/>
    <property type="match status" value="1"/>
</dbReference>
<dbReference type="AlphaFoldDB" id="A0A0K2RXA2"/>
<gene>
    <name evidence="6" type="primary">sepF</name>
    <name evidence="8" type="ORF">RM6536_0173</name>
</gene>
<evidence type="ECO:0000256" key="5">
    <source>
        <dbReference type="ARBA" id="ARBA00044936"/>
    </source>
</evidence>
<sequence length="293" mass="32339">MAKQSRLAGFLGLERYQGAETTPEESPQAVQAETRREANASAGQAATAQKTDSANRLSALPGSAQYSDAESQSETYHPQDEPAYTEQEEYLQADSYDDGTETEYLDAEEPADGRATVDAAAYATAHTPETTADLAETEQTWDDASADNWEDTPVPNTEYTEQYAETYSNDGYYDQGYEPEETNGYTYGYEEEEDELRRITTIHPRSYNDAKIIGEAFRENIPVIMNVEEMPDADAKRLVDFASGLAFALEGRIERVTAKVFLLTPSNLEVLGVANSEVPAGFETDGEFPFDQG</sequence>
<organism evidence="8">
    <name type="scientific">Rothia mucilaginosa</name>
    <dbReference type="NCBI Taxonomy" id="43675"/>
    <lineage>
        <taxon>Bacteria</taxon>
        <taxon>Bacillati</taxon>
        <taxon>Actinomycetota</taxon>
        <taxon>Actinomycetes</taxon>
        <taxon>Micrococcales</taxon>
        <taxon>Micrococcaceae</taxon>
        <taxon>Rothia</taxon>
    </lineage>
</organism>
<dbReference type="InterPro" id="IPR038594">
    <property type="entry name" value="SepF-like_sf"/>
</dbReference>
<dbReference type="InterPro" id="IPR023052">
    <property type="entry name" value="Cell_div_SepF"/>
</dbReference>
<dbReference type="InterPro" id="IPR007561">
    <property type="entry name" value="Cell_div_SepF/SepF-rel"/>
</dbReference>
<feature type="compositionally biased region" description="Polar residues" evidence="7">
    <location>
        <begin position="64"/>
        <end position="76"/>
    </location>
</feature>
<dbReference type="PANTHER" id="PTHR35798">
    <property type="entry name" value="CELL DIVISION PROTEIN SEPF"/>
    <property type="match status" value="1"/>
</dbReference>
<keyword evidence="1 6" id="KW-0963">Cytoplasm</keyword>
<dbReference type="GO" id="GO:0043093">
    <property type="term" value="P:FtsZ-dependent cytokinesis"/>
    <property type="evidence" value="ECO:0007669"/>
    <property type="project" value="UniProtKB-UniRule"/>
</dbReference>
<dbReference type="PATRIC" id="fig|43675.28.peg.179"/>
<accession>A0A0K2RXA2</accession>
<name>A0A0K2RXA2_9MICC</name>
<comment type="similarity">
    <text evidence="6">Belongs to the SepF family.</text>
</comment>
<comment type="function">
    <text evidence="5 6">Cell division protein that is part of the divisome complex and is recruited early to the Z-ring. Probably stimulates Z-ring formation, perhaps through the cross-linking of FtsZ protofilaments. Its function overlaps with FtsA.</text>
</comment>
<evidence type="ECO:0000256" key="1">
    <source>
        <dbReference type="ARBA" id="ARBA00022490"/>
    </source>
</evidence>
<evidence type="ECO:0000313" key="9">
    <source>
        <dbReference type="Proteomes" id="UP000066203"/>
    </source>
</evidence>
<dbReference type="HAMAP" id="MF_01197">
    <property type="entry name" value="SepF"/>
    <property type="match status" value="1"/>
</dbReference>
<feature type="compositionally biased region" description="Acidic residues" evidence="7">
    <location>
        <begin position="86"/>
        <end position="110"/>
    </location>
</feature>
<comment type="subunit">
    <text evidence="6">Homodimer. Interacts with FtsZ.</text>
</comment>
<keyword evidence="4 6" id="KW-0131">Cell cycle</keyword>
<dbReference type="RefSeq" id="WP_060823664.1">
    <property type="nucleotide sequence ID" value="NZ_AP014938.1"/>
</dbReference>
<dbReference type="GO" id="GO:0000917">
    <property type="term" value="P:division septum assembly"/>
    <property type="evidence" value="ECO:0007669"/>
    <property type="project" value="UniProtKB-KW"/>
</dbReference>
<dbReference type="Proteomes" id="UP000066203">
    <property type="component" value="Chromosome"/>
</dbReference>
<proteinExistence type="inferred from homology"/>
<keyword evidence="3 6" id="KW-0717">Septation</keyword>
<evidence type="ECO:0000256" key="7">
    <source>
        <dbReference type="SAM" id="MobiDB-lite"/>
    </source>
</evidence>
<keyword evidence="2 6" id="KW-0132">Cell division</keyword>
<evidence type="ECO:0000256" key="6">
    <source>
        <dbReference type="HAMAP-Rule" id="MF_01197"/>
    </source>
</evidence>
<evidence type="ECO:0000313" key="8">
    <source>
        <dbReference type="EMBL" id="BAS19420.1"/>
    </source>
</evidence>
<evidence type="ECO:0000256" key="3">
    <source>
        <dbReference type="ARBA" id="ARBA00023210"/>
    </source>
</evidence>
<protein>
    <recommendedName>
        <fullName evidence="6">Cell division protein SepF</fullName>
    </recommendedName>
</protein>
<comment type="subcellular location">
    <subcellularLocation>
        <location evidence="6">Cytoplasm</location>
    </subcellularLocation>
    <text evidence="6">Localizes to the division site, in a FtsZ-dependent manner.</text>
</comment>